<keyword evidence="3" id="KW-1185">Reference proteome</keyword>
<evidence type="ECO:0000256" key="1">
    <source>
        <dbReference type="SAM" id="Phobius"/>
    </source>
</evidence>
<proteinExistence type="predicted"/>
<dbReference type="AlphaFoldDB" id="A0A6N7LSQ1"/>
<keyword evidence="1" id="KW-0812">Transmembrane</keyword>
<feature type="transmembrane region" description="Helical" evidence="1">
    <location>
        <begin position="88"/>
        <end position="112"/>
    </location>
</feature>
<accession>A0A6N7LSQ1</accession>
<organism evidence="2 3">
    <name type="scientific">Alcanivorax sediminis</name>
    <dbReference type="NCBI Taxonomy" id="2663008"/>
    <lineage>
        <taxon>Bacteria</taxon>
        <taxon>Pseudomonadati</taxon>
        <taxon>Pseudomonadota</taxon>
        <taxon>Gammaproteobacteria</taxon>
        <taxon>Oceanospirillales</taxon>
        <taxon>Alcanivoracaceae</taxon>
        <taxon>Alcanivorax</taxon>
    </lineage>
</organism>
<dbReference type="RefSeq" id="WP_153500825.1">
    <property type="nucleotide sequence ID" value="NZ_WIRE01000001.1"/>
</dbReference>
<keyword evidence="1" id="KW-1133">Transmembrane helix</keyword>
<name>A0A6N7LSQ1_9GAMM</name>
<feature type="transmembrane region" description="Helical" evidence="1">
    <location>
        <begin position="6"/>
        <end position="24"/>
    </location>
</feature>
<dbReference type="EMBL" id="WIRE01000001">
    <property type="protein sequence ID" value="MQX53468.1"/>
    <property type="molecule type" value="Genomic_DNA"/>
</dbReference>
<evidence type="ECO:0000313" key="3">
    <source>
        <dbReference type="Proteomes" id="UP000469421"/>
    </source>
</evidence>
<evidence type="ECO:0000313" key="2">
    <source>
        <dbReference type="EMBL" id="MQX53468.1"/>
    </source>
</evidence>
<gene>
    <name evidence="2" type="ORF">GFN93_09420</name>
</gene>
<sequence>MEDIKTLFIGVLGGLMVLGIAKAYKSYRNKSVQEDIKFLEFEKKHLGEMKKSSVEMNRSSFRAIFALFLFIGLANLTPRFFDLINVEALSGLSSLVTMIIWAMFIGLCIKFWRRYENLKNFKEAMDKLDDKIEKLRGKLPE</sequence>
<comment type="caution">
    <text evidence="2">The sequence shown here is derived from an EMBL/GenBank/DDBJ whole genome shotgun (WGS) entry which is preliminary data.</text>
</comment>
<dbReference type="Proteomes" id="UP000469421">
    <property type="component" value="Unassembled WGS sequence"/>
</dbReference>
<protein>
    <submittedName>
        <fullName evidence="2">Uncharacterized protein</fullName>
    </submittedName>
</protein>
<feature type="transmembrane region" description="Helical" evidence="1">
    <location>
        <begin position="59"/>
        <end position="76"/>
    </location>
</feature>
<keyword evidence="1" id="KW-0472">Membrane</keyword>
<reference evidence="2 3" key="1">
    <citation type="submission" date="2019-10" db="EMBL/GenBank/DDBJ databases">
        <title>Alcanivorax sp.PA15-N-34 draft genome sequence.</title>
        <authorList>
            <person name="Liao X."/>
            <person name="Shao Z."/>
        </authorList>
    </citation>
    <scope>NUCLEOTIDE SEQUENCE [LARGE SCALE GENOMIC DNA]</scope>
    <source>
        <strain evidence="2 3">PA15-N-34</strain>
    </source>
</reference>